<comment type="cofactor">
    <cofactor evidence="5">
        <name>Fe(2+)</name>
        <dbReference type="ChEBI" id="CHEBI:29033"/>
    </cofactor>
    <text evidence="5">Binds 1 Fe(2+) ion per subunit.</text>
</comment>
<dbReference type="Proteomes" id="UP001165740">
    <property type="component" value="Chromosome 13"/>
</dbReference>
<feature type="binding site" evidence="5">
    <location>
        <position position="292"/>
    </location>
    <ligand>
        <name>Fe cation</name>
        <dbReference type="ChEBI" id="CHEBI:24875"/>
        <note>catalytic</note>
    </ligand>
</feature>
<comment type="similarity">
    <text evidence="1">Belongs to the carotenoid oxygenase family.</text>
</comment>
<gene>
    <name evidence="7" type="primary">LOC106056055</name>
</gene>
<dbReference type="OMA" id="SCMAFHR"/>
<sequence length="607" mass="68633">MPVGRMTPLSGYVYIVNSTGPRTNPWGTPYFKSKRVDSVPLTTTLWVRSLRKVFMAGAKKLKLPQYFDLDSSSDFNAPIEAPVTGRLPGWLCGSLYRNGSGIYRIKETTWKHAFDGLAVLHRWTIKDGNVTYMSSVLDSDHYKKCIKFDRLVGGNFGTTFPDPCQSIFKRFFSRFIPTPPDKSDNTAVSLMQYGDRLLALTETTAINDINPDTLKKKGQVDLQSSLVIHMGTAHPHVEKDGSFLYYGTNMGCKKTYNFIHVPVPQPEEPLFKNAKILATIPSQWKGGISYIHSFGMTEKYIVHFENPLVINGWKILTLHMKMTSIENAMNSMPEHPINVVVIAKATGKKVPVTYQAPHGFVFHFINCYEEQEHIVCDVCLYKDAQIVKELYLESLCDKEYSIVSNPCFARFVLPLGVDETRKGENLVKLKDTKATATLSALSKAEPVLFLTCDYMFGERHVFELPRINCDYNAGKYRYAYGTSSFNKKTRKLYKFDLEESKVLEWPCDDYHFPGEPVFVARPNNQTEDDGVILCPIVASSVPHESYLLVLDATTMCEVARATLSAETKMNYSFHGLFIREFDCAPEPEPVCPSDHQSQVSTKEENSI</sequence>
<dbReference type="PANTHER" id="PTHR10543">
    <property type="entry name" value="BETA-CAROTENE DIOXYGENASE"/>
    <property type="match status" value="1"/>
</dbReference>
<dbReference type="Pfam" id="PF03055">
    <property type="entry name" value="RPE65"/>
    <property type="match status" value="1"/>
</dbReference>
<dbReference type="GO" id="GO:0016121">
    <property type="term" value="P:carotene catabolic process"/>
    <property type="evidence" value="ECO:0007669"/>
    <property type="project" value="TreeGrafter"/>
</dbReference>
<feature type="binding site" evidence="5">
    <location>
        <position position="574"/>
    </location>
    <ligand>
        <name>Fe cation</name>
        <dbReference type="ChEBI" id="CHEBI:24875"/>
        <note>catalytic</note>
    </ligand>
</feature>
<dbReference type="RefSeq" id="XP_013068077.2">
    <property type="nucleotide sequence ID" value="XM_013212623.2"/>
</dbReference>
<feature type="binding site" evidence="5">
    <location>
        <position position="234"/>
    </location>
    <ligand>
        <name>Fe cation</name>
        <dbReference type="ChEBI" id="CHEBI:24875"/>
        <note>catalytic</note>
    </ligand>
</feature>
<keyword evidence="4 5" id="KW-0408">Iron</keyword>
<evidence type="ECO:0000256" key="5">
    <source>
        <dbReference type="PIRSR" id="PIRSR604294-1"/>
    </source>
</evidence>
<keyword evidence="3" id="KW-0560">Oxidoreductase</keyword>
<evidence type="ECO:0000313" key="7">
    <source>
        <dbReference type="RefSeq" id="XP_013068077.2"/>
    </source>
</evidence>
<dbReference type="GO" id="GO:0010436">
    <property type="term" value="F:carotenoid dioxygenase activity"/>
    <property type="evidence" value="ECO:0007669"/>
    <property type="project" value="TreeGrafter"/>
</dbReference>
<dbReference type="InterPro" id="IPR004294">
    <property type="entry name" value="Carotenoid_Oase"/>
</dbReference>
<protein>
    <submittedName>
        <fullName evidence="7">Beta,beta-carotene 15,15'-dioxygenase-like isoform X1</fullName>
    </submittedName>
</protein>
<dbReference type="KEGG" id="bgt:106056055"/>
<dbReference type="PANTHER" id="PTHR10543:SF24">
    <property type="entry name" value="CAROTENOID ISOMEROOXYGENASE"/>
    <property type="match status" value="1"/>
</dbReference>
<keyword evidence="6" id="KW-1185">Reference proteome</keyword>
<evidence type="ECO:0000256" key="3">
    <source>
        <dbReference type="ARBA" id="ARBA00023002"/>
    </source>
</evidence>
<evidence type="ECO:0000256" key="4">
    <source>
        <dbReference type="ARBA" id="ARBA00023004"/>
    </source>
</evidence>
<dbReference type="GO" id="GO:0042574">
    <property type="term" value="P:retinal metabolic process"/>
    <property type="evidence" value="ECO:0007669"/>
    <property type="project" value="TreeGrafter"/>
</dbReference>
<reference evidence="7" key="1">
    <citation type="submission" date="2025-08" db="UniProtKB">
        <authorList>
            <consortium name="RefSeq"/>
        </authorList>
    </citation>
    <scope>IDENTIFICATION</scope>
</reference>
<dbReference type="GO" id="GO:0046872">
    <property type="term" value="F:metal ion binding"/>
    <property type="evidence" value="ECO:0007669"/>
    <property type="project" value="UniProtKB-KW"/>
</dbReference>
<evidence type="ECO:0000313" key="6">
    <source>
        <dbReference type="Proteomes" id="UP001165740"/>
    </source>
</evidence>
<organism evidence="6 7">
    <name type="scientific">Biomphalaria glabrata</name>
    <name type="common">Bloodfluke planorb</name>
    <name type="synonym">Freshwater snail</name>
    <dbReference type="NCBI Taxonomy" id="6526"/>
    <lineage>
        <taxon>Eukaryota</taxon>
        <taxon>Metazoa</taxon>
        <taxon>Spiralia</taxon>
        <taxon>Lophotrochozoa</taxon>
        <taxon>Mollusca</taxon>
        <taxon>Gastropoda</taxon>
        <taxon>Heterobranchia</taxon>
        <taxon>Euthyneura</taxon>
        <taxon>Panpulmonata</taxon>
        <taxon>Hygrophila</taxon>
        <taxon>Lymnaeoidea</taxon>
        <taxon>Planorbidae</taxon>
        <taxon>Biomphalaria</taxon>
    </lineage>
</organism>
<dbReference type="GeneID" id="106056055"/>
<evidence type="ECO:0000256" key="1">
    <source>
        <dbReference type="ARBA" id="ARBA00006787"/>
    </source>
</evidence>
<keyword evidence="2 5" id="KW-0479">Metal-binding</keyword>
<dbReference type="AlphaFoldDB" id="A0A9U8E0A2"/>
<accession>A0A9U8E0A2</accession>
<proteinExistence type="inferred from homology"/>
<dbReference type="GO" id="GO:0003834">
    <property type="term" value="F:beta-carotene 15,15'-dioxygenase activity"/>
    <property type="evidence" value="ECO:0007669"/>
    <property type="project" value="TreeGrafter"/>
</dbReference>
<name>A0A9U8E0A2_BIOGL</name>
<dbReference type="OrthoDB" id="407010at2759"/>
<evidence type="ECO:0000256" key="2">
    <source>
        <dbReference type="ARBA" id="ARBA00022723"/>
    </source>
</evidence>
<feature type="binding site" evidence="5">
    <location>
        <position position="363"/>
    </location>
    <ligand>
        <name>Fe cation</name>
        <dbReference type="ChEBI" id="CHEBI:24875"/>
        <note>catalytic</note>
    </ligand>
</feature>